<feature type="binding site" evidence="6">
    <location>
        <begin position="31"/>
        <end position="38"/>
    </location>
    <ligand>
        <name>ATP</name>
        <dbReference type="ChEBI" id="CHEBI:30616"/>
    </ligand>
</feature>
<keyword evidence="3 6" id="KW-0547">Nucleotide-binding</keyword>
<keyword evidence="9" id="KW-1185">Reference proteome</keyword>
<reference evidence="8 9" key="1">
    <citation type="submission" date="2019-06" db="EMBL/GenBank/DDBJ databases">
        <title>Whole genome shotgun sequence of Acetobacter peroxydans NBRC 13755.</title>
        <authorList>
            <person name="Hosoyama A."/>
            <person name="Uohara A."/>
            <person name="Ohji S."/>
            <person name="Ichikawa N."/>
        </authorList>
    </citation>
    <scope>NUCLEOTIDE SEQUENCE [LARGE SCALE GENOMIC DNA]</scope>
    <source>
        <strain evidence="8 9">NBRC 13755</strain>
    </source>
</reference>
<dbReference type="OrthoDB" id="9803889at2"/>
<dbReference type="InterPro" id="IPR042174">
    <property type="entry name" value="RecF_2"/>
</dbReference>
<dbReference type="GO" id="GO:0005524">
    <property type="term" value="F:ATP binding"/>
    <property type="evidence" value="ECO:0007669"/>
    <property type="project" value="UniProtKB-UniRule"/>
</dbReference>
<keyword evidence="1 6" id="KW-0963">Cytoplasm</keyword>
<dbReference type="Gene3D" id="3.40.50.300">
    <property type="entry name" value="P-loop containing nucleotide triphosphate hydrolases"/>
    <property type="match status" value="1"/>
</dbReference>
<dbReference type="InterPro" id="IPR018078">
    <property type="entry name" value="DNA-binding_RecF_CS"/>
</dbReference>
<comment type="similarity">
    <text evidence="6">Belongs to the RecF family.</text>
</comment>
<comment type="caution">
    <text evidence="8">The sequence shown here is derived from an EMBL/GenBank/DDBJ whole genome shotgun (WGS) entry which is preliminary data.</text>
</comment>
<proteinExistence type="inferred from homology"/>
<dbReference type="SUPFAM" id="SSF52540">
    <property type="entry name" value="P-loop containing nucleoside triphosphate hydrolases"/>
    <property type="match status" value="1"/>
</dbReference>
<dbReference type="GO" id="GO:0003697">
    <property type="term" value="F:single-stranded DNA binding"/>
    <property type="evidence" value="ECO:0007669"/>
    <property type="project" value="UniProtKB-UniRule"/>
</dbReference>
<accession>A0A4Y3TQL5</accession>
<dbReference type="InterPro" id="IPR027417">
    <property type="entry name" value="P-loop_NTPase"/>
</dbReference>
<dbReference type="InterPro" id="IPR001238">
    <property type="entry name" value="DNA-binding_RecF"/>
</dbReference>
<dbReference type="SMART" id="SM00382">
    <property type="entry name" value="AAA"/>
    <property type="match status" value="1"/>
</dbReference>
<keyword evidence="6" id="KW-0234">DNA repair</keyword>
<keyword evidence="5 6" id="KW-0238">DNA-binding</keyword>
<dbReference type="InterPro" id="IPR003593">
    <property type="entry name" value="AAA+_ATPase"/>
</dbReference>
<dbReference type="EMBL" id="BJMV01000001">
    <property type="protein sequence ID" value="GEB84626.1"/>
    <property type="molecule type" value="Genomic_DNA"/>
</dbReference>
<dbReference type="PROSITE" id="PS00617">
    <property type="entry name" value="RECF_1"/>
    <property type="match status" value="1"/>
</dbReference>
<dbReference type="GO" id="GO:0005737">
    <property type="term" value="C:cytoplasm"/>
    <property type="evidence" value="ECO:0007669"/>
    <property type="project" value="UniProtKB-SubCell"/>
</dbReference>
<comment type="subcellular location">
    <subcellularLocation>
        <location evidence="6">Cytoplasm</location>
    </subcellularLocation>
</comment>
<organism evidence="8 9">
    <name type="scientific">Acetobacter peroxydans</name>
    <dbReference type="NCBI Taxonomy" id="104098"/>
    <lineage>
        <taxon>Bacteria</taxon>
        <taxon>Pseudomonadati</taxon>
        <taxon>Pseudomonadota</taxon>
        <taxon>Alphaproteobacteria</taxon>
        <taxon>Acetobacterales</taxon>
        <taxon>Acetobacteraceae</taxon>
        <taxon>Acetobacter</taxon>
    </lineage>
</organism>
<protein>
    <recommendedName>
        <fullName evidence="6">DNA replication and repair protein RecF</fullName>
    </recommendedName>
</protein>
<keyword evidence="6" id="KW-0227">DNA damage</keyword>
<comment type="function">
    <text evidence="6">The RecF protein is involved in DNA metabolism; it is required for DNA replication and normal SOS inducibility. RecF binds preferentially to single-stranded, linear DNA. It also seems to bind ATP.</text>
</comment>
<evidence type="ECO:0000256" key="5">
    <source>
        <dbReference type="ARBA" id="ARBA00023125"/>
    </source>
</evidence>
<gene>
    <name evidence="6 8" type="primary">recF</name>
    <name evidence="8" type="ORF">APE01nite_04230</name>
</gene>
<dbReference type="GO" id="GO:0006302">
    <property type="term" value="P:double-strand break repair"/>
    <property type="evidence" value="ECO:0007669"/>
    <property type="project" value="TreeGrafter"/>
</dbReference>
<dbReference type="GO" id="GO:0000731">
    <property type="term" value="P:DNA synthesis involved in DNA repair"/>
    <property type="evidence" value="ECO:0007669"/>
    <property type="project" value="TreeGrafter"/>
</dbReference>
<dbReference type="PANTHER" id="PTHR32182">
    <property type="entry name" value="DNA REPLICATION AND REPAIR PROTEIN RECF"/>
    <property type="match status" value="1"/>
</dbReference>
<keyword evidence="6" id="KW-0742">SOS response</keyword>
<evidence type="ECO:0000259" key="7">
    <source>
        <dbReference type="SMART" id="SM00382"/>
    </source>
</evidence>
<keyword evidence="4 6" id="KW-0067">ATP-binding</keyword>
<dbReference type="Gene3D" id="1.20.1050.90">
    <property type="entry name" value="RecF/RecN/SMC, N-terminal domain"/>
    <property type="match status" value="1"/>
</dbReference>
<dbReference type="GO" id="GO:0006260">
    <property type="term" value="P:DNA replication"/>
    <property type="evidence" value="ECO:0007669"/>
    <property type="project" value="UniProtKB-UniRule"/>
</dbReference>
<evidence type="ECO:0000313" key="9">
    <source>
        <dbReference type="Proteomes" id="UP000317730"/>
    </source>
</evidence>
<evidence type="ECO:0000256" key="1">
    <source>
        <dbReference type="ARBA" id="ARBA00022490"/>
    </source>
</evidence>
<sequence length="370" mass="40603">MQRLLRLTLTQFRNYKRLTWQPDSPLLVLTGANGSGKTNLLEAISLLSPGRGLRAAPLAQLGRNGSTTWGISGTFEIDGCPVEIGTGAQPGAEGSRRSFLFNGRQSRSAAGWEEAPAAVWITPQMDRLFNEGASGRRRFLDRLVIAVTPQHTRELAAYDRAMTQRNRLLQSRFGERAWLAALEATMAQHAVAVAAARNDVVHLLAHYASTALGAFPAIQVHMACPISDKLLQQPALAVEDWLRTRLESLREHDRTRGRTSFGVHRSDFLLADFQSGQQAALASTGQQKALLLGIILAHARLVEDRRNTPPLLLLDEPLVHLDAGRRATLLESVRSFRTTVILTGTDAEPFADLKSHARFSTLQQGAFLPS</sequence>
<evidence type="ECO:0000256" key="4">
    <source>
        <dbReference type="ARBA" id="ARBA00022840"/>
    </source>
</evidence>
<dbReference type="GO" id="GO:0009432">
    <property type="term" value="P:SOS response"/>
    <property type="evidence" value="ECO:0007669"/>
    <property type="project" value="UniProtKB-UniRule"/>
</dbReference>
<dbReference type="RefSeq" id="WP_141374546.1">
    <property type="nucleotide sequence ID" value="NZ_BAPL01000017.1"/>
</dbReference>
<name>A0A4Y3TQL5_9PROT</name>
<dbReference type="PANTHER" id="PTHR32182:SF0">
    <property type="entry name" value="DNA REPLICATION AND REPAIR PROTEIN RECF"/>
    <property type="match status" value="1"/>
</dbReference>
<evidence type="ECO:0000256" key="6">
    <source>
        <dbReference type="HAMAP-Rule" id="MF_00365"/>
    </source>
</evidence>
<dbReference type="InterPro" id="IPR003959">
    <property type="entry name" value="ATPase_AAA_core"/>
</dbReference>
<evidence type="ECO:0000313" key="8">
    <source>
        <dbReference type="EMBL" id="GEB84626.1"/>
    </source>
</evidence>
<keyword evidence="2 6" id="KW-0235">DNA replication</keyword>
<dbReference type="HAMAP" id="MF_00365">
    <property type="entry name" value="RecF"/>
    <property type="match status" value="1"/>
</dbReference>
<feature type="domain" description="AAA+ ATPase" evidence="7">
    <location>
        <begin position="23"/>
        <end position="361"/>
    </location>
</feature>
<dbReference type="Proteomes" id="UP000317730">
    <property type="component" value="Unassembled WGS sequence"/>
</dbReference>
<evidence type="ECO:0000256" key="3">
    <source>
        <dbReference type="ARBA" id="ARBA00022741"/>
    </source>
</evidence>
<dbReference type="Pfam" id="PF13304">
    <property type="entry name" value="AAA_21"/>
    <property type="match status" value="1"/>
</dbReference>
<dbReference type="AlphaFoldDB" id="A0A4Y3TQL5"/>
<dbReference type="NCBIfam" id="TIGR00611">
    <property type="entry name" value="recf"/>
    <property type="match status" value="1"/>
</dbReference>
<evidence type="ECO:0000256" key="2">
    <source>
        <dbReference type="ARBA" id="ARBA00022705"/>
    </source>
</evidence>